<feature type="domain" description="Flavin reductase like" evidence="3">
    <location>
        <begin position="17"/>
        <end position="161"/>
    </location>
</feature>
<evidence type="ECO:0000259" key="3">
    <source>
        <dbReference type="SMART" id="SM00903"/>
    </source>
</evidence>
<evidence type="ECO:0000313" key="4">
    <source>
        <dbReference type="EMBL" id="MBB5070183.1"/>
    </source>
</evidence>
<accession>A0A840NJ25</accession>
<comment type="similarity">
    <text evidence="1">Belongs to the non-flavoprotein flavin reductase family.</text>
</comment>
<dbReference type="SUPFAM" id="SSF50475">
    <property type="entry name" value="FMN-binding split barrel"/>
    <property type="match status" value="1"/>
</dbReference>
<evidence type="ECO:0000313" key="5">
    <source>
        <dbReference type="Proteomes" id="UP000580474"/>
    </source>
</evidence>
<name>A0A840NJ25_9PSEU</name>
<dbReference type="Proteomes" id="UP000580474">
    <property type="component" value="Unassembled WGS sequence"/>
</dbReference>
<dbReference type="GO" id="GO:0010181">
    <property type="term" value="F:FMN binding"/>
    <property type="evidence" value="ECO:0007669"/>
    <property type="project" value="InterPro"/>
</dbReference>
<sequence length="167" mass="17528">MTLPTATIEPRYFRDVIGHLPTGVTVVAGREPGTGSPAGLVVGTFQSLSLDPPLVTFSVAATSGSWPKVRAARHFSASVLSDGQHDVCHAMSSRGADKFAALNWHESIEGSPQIAGAHAWIDCAVVQELEGGDHVIVVAEVLRLQAGGGRPLIFHRGSLGGYREPTP</sequence>
<dbReference type="EMBL" id="JACHIV010000001">
    <property type="protein sequence ID" value="MBB5070183.1"/>
    <property type="molecule type" value="Genomic_DNA"/>
</dbReference>
<dbReference type="InterPro" id="IPR002563">
    <property type="entry name" value="Flavin_Rdtase-like_dom"/>
</dbReference>
<dbReference type="Pfam" id="PF01613">
    <property type="entry name" value="Flavin_Reduct"/>
    <property type="match status" value="1"/>
</dbReference>
<dbReference type="InterPro" id="IPR050268">
    <property type="entry name" value="NADH-dep_flavin_reductase"/>
</dbReference>
<dbReference type="AlphaFoldDB" id="A0A840NJ25"/>
<keyword evidence="5" id="KW-1185">Reference proteome</keyword>
<reference evidence="4 5" key="1">
    <citation type="submission" date="2020-08" db="EMBL/GenBank/DDBJ databases">
        <title>Sequencing the genomes of 1000 actinobacteria strains.</title>
        <authorList>
            <person name="Klenk H.-P."/>
        </authorList>
    </citation>
    <scope>NUCLEOTIDE SEQUENCE [LARGE SCALE GENOMIC DNA]</scope>
    <source>
        <strain evidence="4 5">DSM 45582</strain>
    </source>
</reference>
<protein>
    <submittedName>
        <fullName evidence="4">Flavin reductase (DIM6/NTAB) family NADH-FMN oxidoreductase RutF</fullName>
    </submittedName>
</protein>
<dbReference type="PANTHER" id="PTHR30466:SF11">
    <property type="entry name" value="FLAVIN-DEPENDENT MONOOXYGENASE, REDUCTASE SUBUNIT HSAB"/>
    <property type="match status" value="1"/>
</dbReference>
<dbReference type="GO" id="GO:0042602">
    <property type="term" value="F:riboflavin reductase (NADPH) activity"/>
    <property type="evidence" value="ECO:0007669"/>
    <property type="project" value="TreeGrafter"/>
</dbReference>
<dbReference type="InterPro" id="IPR012349">
    <property type="entry name" value="Split_barrel_FMN-bd"/>
</dbReference>
<keyword evidence="2" id="KW-0560">Oxidoreductase</keyword>
<dbReference type="SMART" id="SM00903">
    <property type="entry name" value="Flavin_Reduct"/>
    <property type="match status" value="1"/>
</dbReference>
<dbReference type="PANTHER" id="PTHR30466">
    <property type="entry name" value="FLAVIN REDUCTASE"/>
    <property type="match status" value="1"/>
</dbReference>
<comment type="caution">
    <text evidence="4">The sequence shown here is derived from an EMBL/GenBank/DDBJ whole genome shotgun (WGS) entry which is preliminary data.</text>
</comment>
<evidence type="ECO:0000256" key="1">
    <source>
        <dbReference type="ARBA" id="ARBA00008898"/>
    </source>
</evidence>
<organism evidence="4 5">
    <name type="scientific">Saccharopolyspora gloriosae</name>
    <dbReference type="NCBI Taxonomy" id="455344"/>
    <lineage>
        <taxon>Bacteria</taxon>
        <taxon>Bacillati</taxon>
        <taxon>Actinomycetota</taxon>
        <taxon>Actinomycetes</taxon>
        <taxon>Pseudonocardiales</taxon>
        <taxon>Pseudonocardiaceae</taxon>
        <taxon>Saccharopolyspora</taxon>
    </lineage>
</organism>
<gene>
    <name evidence="4" type="ORF">BJ969_003271</name>
</gene>
<proteinExistence type="inferred from homology"/>
<dbReference type="Gene3D" id="2.30.110.10">
    <property type="entry name" value="Electron Transport, Fmn-binding Protein, Chain A"/>
    <property type="match status" value="1"/>
</dbReference>
<dbReference type="RefSeq" id="WP_184479748.1">
    <property type="nucleotide sequence ID" value="NZ_JACHIV010000001.1"/>
</dbReference>
<evidence type="ECO:0000256" key="2">
    <source>
        <dbReference type="ARBA" id="ARBA00023002"/>
    </source>
</evidence>